<dbReference type="InParanoid" id="M7XCG3"/>
<gene>
    <name evidence="1" type="ORF">C943_01551</name>
</gene>
<name>M7XCG3_9BACT</name>
<dbReference type="PROSITE" id="PS51257">
    <property type="entry name" value="PROKAR_LIPOPROTEIN"/>
    <property type="match status" value="1"/>
</dbReference>
<reference evidence="1" key="1">
    <citation type="submission" date="2013-01" db="EMBL/GenBank/DDBJ databases">
        <title>Genome assembly of Mariniradius saccharolyticus AK6.</title>
        <authorList>
            <person name="Vaidya B."/>
            <person name="Khatri I."/>
            <person name="Tanuku N.R.S."/>
            <person name="Subramanian S."/>
            <person name="Pinnaka A."/>
        </authorList>
    </citation>
    <scope>NUCLEOTIDE SEQUENCE [LARGE SCALE GENOMIC DNA]</scope>
    <source>
        <strain evidence="1">AK6</strain>
    </source>
</reference>
<evidence type="ECO:0000313" key="1">
    <source>
        <dbReference type="EMBL" id="EMS32288.1"/>
    </source>
</evidence>
<dbReference type="EMBL" id="AMZY02000014">
    <property type="protein sequence ID" value="EMS32288.1"/>
    <property type="molecule type" value="Genomic_DNA"/>
</dbReference>
<organism evidence="1 2">
    <name type="scientific">Mariniradius saccharolyticus AK6</name>
    <dbReference type="NCBI Taxonomy" id="1239962"/>
    <lineage>
        <taxon>Bacteria</taxon>
        <taxon>Pseudomonadati</taxon>
        <taxon>Bacteroidota</taxon>
        <taxon>Cytophagia</taxon>
        <taxon>Cytophagales</taxon>
        <taxon>Cyclobacteriaceae</taxon>
        <taxon>Mariniradius</taxon>
    </lineage>
</organism>
<dbReference type="STRING" id="1239962.C943_01551"/>
<proteinExistence type="predicted"/>
<comment type="caution">
    <text evidence="1">The sequence shown here is derived from an EMBL/GenBank/DDBJ whole genome shotgun (WGS) entry which is preliminary data.</text>
</comment>
<protein>
    <submittedName>
        <fullName evidence="1">Legionella vir region protein</fullName>
    </submittedName>
</protein>
<dbReference type="Proteomes" id="UP000010953">
    <property type="component" value="Unassembled WGS sequence"/>
</dbReference>
<dbReference type="AlphaFoldDB" id="M7XCG3"/>
<sequence>MVINRPRINLVMKNRRIINFLVSLLIVQFALTACVKEEPAQLEIEVGEVYEGGIVAHIFQPGEPFYVLGETHGIVVAPTDQVFESQWGCQGTRVTGTSPEIGRGRENTKRVVEWHDALPNYYTNPTQCHPNNDGTVAAKLAVEFRAATGQQDWFMPSLKEMNYLYQNRDKIGGFSVEEYWSSCETNENAACVMSFITGELTSRNKSEYHRVRLIRFF</sequence>
<evidence type="ECO:0000313" key="2">
    <source>
        <dbReference type="Proteomes" id="UP000010953"/>
    </source>
</evidence>
<keyword evidence="2" id="KW-1185">Reference proteome</keyword>
<accession>M7XCG3</accession>
<dbReference type="eggNOG" id="COG1357">
    <property type="taxonomic scope" value="Bacteria"/>
</dbReference>